<dbReference type="PaxDb" id="8022-A0A060Y116"/>
<dbReference type="STRING" id="8022.A0A060Y116"/>
<dbReference type="GO" id="GO:0005813">
    <property type="term" value="C:centrosome"/>
    <property type="evidence" value="ECO:0007669"/>
    <property type="project" value="TreeGrafter"/>
</dbReference>
<dbReference type="EMBL" id="FR906798">
    <property type="protein sequence ID" value="CDQ85411.1"/>
    <property type="molecule type" value="Genomic_DNA"/>
</dbReference>
<dbReference type="Pfam" id="PF19057">
    <property type="entry name" value="PH_19"/>
    <property type="match status" value="1"/>
</dbReference>
<reference evidence="2" key="2">
    <citation type="submission" date="2014-03" db="EMBL/GenBank/DDBJ databases">
        <authorList>
            <person name="Genoscope - CEA"/>
        </authorList>
    </citation>
    <scope>NUCLEOTIDE SEQUENCE</scope>
</reference>
<evidence type="ECO:0000256" key="1">
    <source>
        <dbReference type="ARBA" id="ARBA00022658"/>
    </source>
</evidence>
<proteinExistence type="predicted"/>
<dbReference type="PANTHER" id="PTHR12877">
    <property type="entry name" value="RHO GUANINE NUCLEOTIDE EXCHANGE FACTOR"/>
    <property type="match status" value="1"/>
</dbReference>
<keyword evidence="1" id="KW-0344">Guanine-nucleotide releasing factor</keyword>
<gene>
    <name evidence="2" type="ORF">GSONMT00011504001</name>
</gene>
<evidence type="ECO:0000313" key="2">
    <source>
        <dbReference type="EMBL" id="CDQ85411.1"/>
    </source>
</evidence>
<dbReference type="PANTHER" id="PTHR12877:SF14">
    <property type="entry name" value="RHO GUANINE NUCLEOTIDE EXCHANGE FACTOR 10"/>
    <property type="match status" value="1"/>
</dbReference>
<dbReference type="Proteomes" id="UP000193380">
    <property type="component" value="Unassembled WGS sequence"/>
</dbReference>
<dbReference type="SUPFAM" id="SSF50729">
    <property type="entry name" value="PH domain-like"/>
    <property type="match status" value="1"/>
</dbReference>
<evidence type="ECO:0000313" key="3">
    <source>
        <dbReference type="Proteomes" id="UP000193380"/>
    </source>
</evidence>
<dbReference type="GO" id="GO:0005085">
    <property type="term" value="F:guanyl-nucleotide exchange factor activity"/>
    <property type="evidence" value="ECO:0007669"/>
    <property type="project" value="UniProtKB-KW"/>
</dbReference>
<dbReference type="AlphaFoldDB" id="A0A060Y116"/>
<protein>
    <submittedName>
        <fullName evidence="2">Uncharacterized protein</fullName>
    </submittedName>
</protein>
<reference evidence="2" key="1">
    <citation type="journal article" date="2014" name="Nat. Commun.">
        <title>The rainbow trout genome provides novel insights into evolution after whole-genome duplication in vertebrates.</title>
        <authorList>
            <person name="Berthelot C."/>
            <person name="Brunet F."/>
            <person name="Chalopin D."/>
            <person name="Juanchich A."/>
            <person name="Bernard M."/>
            <person name="Noel B."/>
            <person name="Bento P."/>
            <person name="Da Silva C."/>
            <person name="Labadie K."/>
            <person name="Alberti A."/>
            <person name="Aury J.M."/>
            <person name="Louis A."/>
            <person name="Dehais P."/>
            <person name="Bardou P."/>
            <person name="Montfort J."/>
            <person name="Klopp C."/>
            <person name="Cabau C."/>
            <person name="Gaspin C."/>
            <person name="Thorgaard G.H."/>
            <person name="Boussaha M."/>
            <person name="Quillet E."/>
            <person name="Guyomard R."/>
            <person name="Galiana D."/>
            <person name="Bobe J."/>
            <person name="Volff J.N."/>
            <person name="Genet C."/>
            <person name="Wincker P."/>
            <person name="Jaillon O."/>
            <person name="Roest Crollius H."/>
            <person name="Guiguen Y."/>
        </authorList>
    </citation>
    <scope>NUCLEOTIDE SEQUENCE [LARGE SCALE GENOMIC DNA]</scope>
</reference>
<dbReference type="GO" id="GO:0051496">
    <property type="term" value="P:positive regulation of stress fiber assembly"/>
    <property type="evidence" value="ECO:0007669"/>
    <property type="project" value="TreeGrafter"/>
</dbReference>
<accession>A0A060Y116</accession>
<dbReference type="InterPro" id="IPR039919">
    <property type="entry name" value="ARHGEF10/ARHGEF17"/>
</dbReference>
<dbReference type="GO" id="GO:0090307">
    <property type="term" value="P:mitotic spindle assembly"/>
    <property type="evidence" value="ECO:0007669"/>
    <property type="project" value="TreeGrafter"/>
</dbReference>
<dbReference type="GO" id="GO:0030036">
    <property type="term" value="P:actin cytoskeleton organization"/>
    <property type="evidence" value="ECO:0007669"/>
    <property type="project" value="TreeGrafter"/>
</dbReference>
<sequence>MVETVCNDRGEVIKTKERRLFLLNDVLMCATPNVRCSVDGSGNVPPGQKFLLKWSVPLSFVDVVEFGSSEEMGDNSRFTPQPHSGEKVVVNAKPSTSHSQSQGSFWVPISIVMGEIK</sequence>
<organism evidence="2 3">
    <name type="scientific">Oncorhynchus mykiss</name>
    <name type="common">Rainbow trout</name>
    <name type="synonym">Salmo gairdneri</name>
    <dbReference type="NCBI Taxonomy" id="8022"/>
    <lineage>
        <taxon>Eukaryota</taxon>
        <taxon>Metazoa</taxon>
        <taxon>Chordata</taxon>
        <taxon>Craniata</taxon>
        <taxon>Vertebrata</taxon>
        <taxon>Euteleostomi</taxon>
        <taxon>Actinopterygii</taxon>
        <taxon>Neopterygii</taxon>
        <taxon>Teleostei</taxon>
        <taxon>Protacanthopterygii</taxon>
        <taxon>Salmoniformes</taxon>
        <taxon>Salmonidae</taxon>
        <taxon>Salmoninae</taxon>
        <taxon>Oncorhynchus</taxon>
    </lineage>
</organism>
<name>A0A060Y116_ONCMY</name>